<dbReference type="EMBL" id="BDSP01000285">
    <property type="protein sequence ID" value="GAX29148.1"/>
    <property type="molecule type" value="Genomic_DNA"/>
</dbReference>
<dbReference type="GO" id="GO:1990592">
    <property type="term" value="P:protein K69-linked ufmylation"/>
    <property type="evidence" value="ECO:0007669"/>
    <property type="project" value="TreeGrafter"/>
</dbReference>
<name>A0A1Z5KT98_FISSO</name>
<dbReference type="InterPro" id="IPR018611">
    <property type="entry name" value="Ufl1"/>
</dbReference>
<comment type="caution">
    <text evidence="2">The sequence shown here is derived from an EMBL/GenBank/DDBJ whole genome shotgun (WGS) entry which is preliminary data.</text>
</comment>
<dbReference type="PANTHER" id="PTHR31057:SF0">
    <property type="entry name" value="E3 UFM1-PROTEIN LIGASE 1"/>
    <property type="match status" value="1"/>
</dbReference>
<dbReference type="PANTHER" id="PTHR31057">
    <property type="entry name" value="E3 UFM1-PROTEIN LIGASE 1"/>
    <property type="match status" value="1"/>
</dbReference>
<keyword evidence="3" id="KW-1185">Reference proteome</keyword>
<organism evidence="2 3">
    <name type="scientific">Fistulifera solaris</name>
    <name type="common">Oleaginous diatom</name>
    <dbReference type="NCBI Taxonomy" id="1519565"/>
    <lineage>
        <taxon>Eukaryota</taxon>
        <taxon>Sar</taxon>
        <taxon>Stramenopiles</taxon>
        <taxon>Ochrophyta</taxon>
        <taxon>Bacillariophyta</taxon>
        <taxon>Bacillariophyceae</taxon>
        <taxon>Bacillariophycidae</taxon>
        <taxon>Naviculales</taxon>
        <taxon>Naviculaceae</taxon>
        <taxon>Fistulifera</taxon>
    </lineage>
</organism>
<dbReference type="InParanoid" id="A0A1Z5KT98"/>
<dbReference type="Pfam" id="PF09743">
    <property type="entry name" value="E3_UFM1_ligase"/>
    <property type="match status" value="1"/>
</dbReference>
<dbReference type="Proteomes" id="UP000198406">
    <property type="component" value="Unassembled WGS sequence"/>
</dbReference>
<dbReference type="GO" id="GO:0032434">
    <property type="term" value="P:regulation of proteasomal ubiquitin-dependent protein catabolic process"/>
    <property type="evidence" value="ECO:0007669"/>
    <property type="project" value="TreeGrafter"/>
</dbReference>
<feature type="domain" description="E3 UFM1-protein ligase 1-like N-terminal" evidence="1">
    <location>
        <begin position="40"/>
        <end position="250"/>
    </location>
</feature>
<gene>
    <name evidence="2" type="ORF">FisN_7Hh252</name>
</gene>
<dbReference type="GO" id="GO:0034976">
    <property type="term" value="P:response to endoplasmic reticulum stress"/>
    <property type="evidence" value="ECO:0007669"/>
    <property type="project" value="TreeGrafter"/>
</dbReference>
<protein>
    <recommendedName>
        <fullName evidence="1">E3 UFM1-protein ligase 1-like N-terminal domain-containing protein</fullName>
    </recommendedName>
</protein>
<evidence type="ECO:0000259" key="1">
    <source>
        <dbReference type="Pfam" id="PF09743"/>
    </source>
</evidence>
<dbReference type="GO" id="GO:0005789">
    <property type="term" value="C:endoplasmic reticulum membrane"/>
    <property type="evidence" value="ECO:0007669"/>
    <property type="project" value="TreeGrafter"/>
</dbReference>
<evidence type="ECO:0000313" key="3">
    <source>
        <dbReference type="Proteomes" id="UP000198406"/>
    </source>
</evidence>
<sequence length="667" mass="76055">MDPLNAPITITEEGAMALMELLLQRNSFHDDRPLRLRNNNYIWPHVLQQAITDVLREEGGSCMLPWTIVQQKLGVSWEMVEPLATEDAPWFIVGHYPAAQLWTKVYLQAALRQVWENARTAPLPLTQIAKSMWQLPLDSTLQLIRPHVPPDLELRTLDNGAPVLVSQSYLTELQQQVTTYLDSLSTPISLAEICAAQQWELSWVIPIVRQTTSGNLLGDTYIPQAYRQQQQQAVTELFQTVGVVTDTLHSIYQIKEWLSPYQELILTLTHAVINRTLICDPLEAALQEADVLDLHPWIPANLPVEDGRLLLQQVLPKGGFFVWNDPSGWFFSQPMIATFQATIMPLLVQEYARERARELADAKGGVSAILDSSLDRKQSTKKKPSIDNLEYGTVPVERVVQRIRAQYCDDVEEEDATLTELTTLAFLSSDEHAQDCQNAIRAELQRMRSQRVTIPTSSDYDPLQFERTECFAYACYVFQLSQHFLQYAQDSGGMDDTDLLILRQQLLQGPGADLAWRMTQYCLFRNNVSEESFSFESRSDPYSHPVDIALRQYDPITISYDKTKDPLVAFRRILPGTTGVAVARLWELCHGPLDDIEALREHLQENCLPLVGLPYKVLDKKTEKKFLNARRDLLLQRLQSEADPALVLDWAIMLGYQHAKNMVWQTI</sequence>
<dbReference type="GO" id="GO:0061666">
    <property type="term" value="F:UFM1 ligase activity"/>
    <property type="evidence" value="ECO:0007669"/>
    <property type="project" value="InterPro"/>
</dbReference>
<evidence type="ECO:0000313" key="2">
    <source>
        <dbReference type="EMBL" id="GAX29148.1"/>
    </source>
</evidence>
<dbReference type="AlphaFoldDB" id="A0A1Z5KT98"/>
<dbReference type="InterPro" id="IPR056579">
    <property type="entry name" value="Ufl1_N"/>
</dbReference>
<accession>A0A1Z5KT98</accession>
<dbReference type="OrthoDB" id="10258297at2759"/>
<proteinExistence type="predicted"/>
<reference evidence="2 3" key="1">
    <citation type="journal article" date="2015" name="Plant Cell">
        <title>Oil accumulation by the oleaginous diatom Fistulifera solaris as revealed by the genome and transcriptome.</title>
        <authorList>
            <person name="Tanaka T."/>
            <person name="Maeda Y."/>
            <person name="Veluchamy A."/>
            <person name="Tanaka M."/>
            <person name="Abida H."/>
            <person name="Marechal E."/>
            <person name="Bowler C."/>
            <person name="Muto M."/>
            <person name="Sunaga Y."/>
            <person name="Tanaka M."/>
            <person name="Yoshino T."/>
            <person name="Taniguchi T."/>
            <person name="Fukuda Y."/>
            <person name="Nemoto M."/>
            <person name="Matsumoto M."/>
            <person name="Wong P.S."/>
            <person name="Aburatani S."/>
            <person name="Fujibuchi W."/>
        </authorList>
    </citation>
    <scope>NUCLEOTIDE SEQUENCE [LARGE SCALE GENOMIC DNA]</scope>
    <source>
        <strain evidence="2 3">JPCC DA0580</strain>
    </source>
</reference>